<name>A0A1I5SGZ0_9BACT</name>
<accession>A0A1I5SGZ0</accession>
<evidence type="ECO:0000313" key="2">
    <source>
        <dbReference type="EMBL" id="SFP69969.1"/>
    </source>
</evidence>
<evidence type="ECO:0000256" key="1">
    <source>
        <dbReference type="SAM" id="SignalP"/>
    </source>
</evidence>
<feature type="signal peptide" evidence="1">
    <location>
        <begin position="1"/>
        <end position="22"/>
    </location>
</feature>
<sequence length="161" mass="18424">MKNIISKFIVFLIIVFSVNSYANEQDGVKALSPEIRGLLSQEMKAIQKGMISIIPELASGNYEAVSKIAKQIKESFILKQKLTKEQKKELKHKLPTAFIEMDREFHKDAGMLMHVAKMKNGELANYYYFKMSNACIKCHSKFAKHRFPAFSSTKEDSGHHH</sequence>
<dbReference type="InterPro" id="IPR010980">
    <property type="entry name" value="Cyt_c/b562"/>
</dbReference>
<keyword evidence="1" id="KW-0732">Signal</keyword>
<dbReference type="GO" id="GO:0009055">
    <property type="term" value="F:electron transfer activity"/>
    <property type="evidence" value="ECO:0007669"/>
    <property type="project" value="InterPro"/>
</dbReference>
<proteinExistence type="predicted"/>
<dbReference type="AlphaFoldDB" id="A0A1I5SGZ0"/>
<protein>
    <submittedName>
        <fullName evidence="2">Cytochrome C</fullName>
    </submittedName>
</protein>
<dbReference type="EMBL" id="FOXB01000034">
    <property type="protein sequence ID" value="SFP69969.1"/>
    <property type="molecule type" value="Genomic_DNA"/>
</dbReference>
<organism evidence="2 3">
    <name type="scientific">Hydrogenimonas thermophila</name>
    <dbReference type="NCBI Taxonomy" id="223786"/>
    <lineage>
        <taxon>Bacteria</taxon>
        <taxon>Pseudomonadati</taxon>
        <taxon>Campylobacterota</taxon>
        <taxon>Epsilonproteobacteria</taxon>
        <taxon>Campylobacterales</taxon>
        <taxon>Hydrogenimonadaceae</taxon>
        <taxon>Hydrogenimonas</taxon>
    </lineage>
</organism>
<feature type="chain" id="PRO_5011607407" evidence="1">
    <location>
        <begin position="23"/>
        <end position="161"/>
    </location>
</feature>
<dbReference type="GO" id="GO:0022900">
    <property type="term" value="P:electron transport chain"/>
    <property type="evidence" value="ECO:0007669"/>
    <property type="project" value="InterPro"/>
</dbReference>
<dbReference type="Gene3D" id="1.20.120.10">
    <property type="entry name" value="Cytochrome c/b562"/>
    <property type="match status" value="1"/>
</dbReference>
<dbReference type="Proteomes" id="UP000199227">
    <property type="component" value="Unassembled WGS sequence"/>
</dbReference>
<keyword evidence="3" id="KW-1185">Reference proteome</keyword>
<dbReference type="GO" id="GO:0020037">
    <property type="term" value="F:heme binding"/>
    <property type="evidence" value="ECO:0007669"/>
    <property type="project" value="InterPro"/>
</dbReference>
<evidence type="ECO:0000313" key="3">
    <source>
        <dbReference type="Proteomes" id="UP000199227"/>
    </source>
</evidence>
<dbReference type="OrthoDB" id="7855645at2"/>
<reference evidence="2 3" key="1">
    <citation type="submission" date="2016-10" db="EMBL/GenBank/DDBJ databases">
        <authorList>
            <person name="de Groot N.N."/>
        </authorList>
    </citation>
    <scope>NUCLEOTIDE SEQUENCE [LARGE SCALE GENOMIC DNA]</scope>
    <source>
        <strain evidence="2 3">EP1-55-1</strain>
    </source>
</reference>
<dbReference type="RefSeq" id="WP_092913384.1">
    <property type="nucleotide sequence ID" value="NZ_FOXB01000034.1"/>
</dbReference>
<dbReference type="GO" id="GO:0005506">
    <property type="term" value="F:iron ion binding"/>
    <property type="evidence" value="ECO:0007669"/>
    <property type="project" value="InterPro"/>
</dbReference>
<dbReference type="STRING" id="223786.SAMN05216234_1341"/>
<gene>
    <name evidence="2" type="ORF">SAMN05216234_1341</name>
</gene>
<dbReference type="SUPFAM" id="SSF47175">
    <property type="entry name" value="Cytochromes"/>
    <property type="match status" value="1"/>
</dbReference>